<evidence type="ECO:0000313" key="2">
    <source>
        <dbReference type="EMBL" id="KAF0979187.1"/>
    </source>
</evidence>
<protein>
    <submittedName>
        <fullName evidence="2">Uncharacterized protein</fullName>
    </submittedName>
</protein>
<sequence>MGSAGKVRIQTPFVPSKHLTAKQARQIHLLANPPQQAPGQATQQQPIPFFYTNFTSFLHDNQKNRKKERTGRDRKRHLFNTRVKRWNGSSDDHGVSNEPSFSLVYPKKDQESGFYEYPKASESINSIQTQFHRSQQEEFKKQRTIQNRSKRTREKMMKKMEKQQEVESHHHDRSESLDSTSSSTSVSEESSTQPPQNVLAQRIQFLMQTPPLRAAPRTADSSSLVNMGWSSRMTALTNVSYARPGKVH</sequence>
<evidence type="ECO:0000256" key="1">
    <source>
        <dbReference type="SAM" id="MobiDB-lite"/>
    </source>
</evidence>
<organism evidence="2 3">
    <name type="scientific">Naegleria fowleri</name>
    <name type="common">Brain eating amoeba</name>
    <dbReference type="NCBI Taxonomy" id="5763"/>
    <lineage>
        <taxon>Eukaryota</taxon>
        <taxon>Discoba</taxon>
        <taxon>Heterolobosea</taxon>
        <taxon>Tetramitia</taxon>
        <taxon>Eutetramitia</taxon>
        <taxon>Vahlkampfiidae</taxon>
        <taxon>Naegleria</taxon>
    </lineage>
</organism>
<feature type="compositionally biased region" description="Basic and acidic residues" evidence="1">
    <location>
        <begin position="154"/>
        <end position="176"/>
    </location>
</feature>
<feature type="region of interest" description="Disordered" evidence="1">
    <location>
        <begin position="129"/>
        <end position="196"/>
    </location>
</feature>
<feature type="region of interest" description="Disordered" evidence="1">
    <location>
        <begin position="60"/>
        <end position="103"/>
    </location>
</feature>
<dbReference type="AlphaFoldDB" id="A0A6A5BPZ9"/>
<evidence type="ECO:0000313" key="3">
    <source>
        <dbReference type="Proteomes" id="UP000444721"/>
    </source>
</evidence>
<feature type="compositionally biased region" description="Basic residues" evidence="1">
    <location>
        <begin position="64"/>
        <end position="85"/>
    </location>
</feature>
<dbReference type="OrthoDB" id="10507677at2759"/>
<dbReference type="VEuPathDB" id="AmoebaDB:NF0129430"/>
<dbReference type="VEuPathDB" id="AmoebaDB:FDP41_001530"/>
<gene>
    <name evidence="2" type="ORF">FDP41_001530</name>
</gene>
<name>A0A6A5BPZ9_NAEFO</name>
<dbReference type="Proteomes" id="UP000444721">
    <property type="component" value="Unassembled WGS sequence"/>
</dbReference>
<dbReference type="OMA" id="YTIYRAP"/>
<dbReference type="EMBL" id="VFQX01000027">
    <property type="protein sequence ID" value="KAF0979187.1"/>
    <property type="molecule type" value="Genomic_DNA"/>
</dbReference>
<dbReference type="VEuPathDB" id="AmoebaDB:NfTy_053540"/>
<proteinExistence type="predicted"/>
<comment type="caution">
    <text evidence="2">The sequence shown here is derived from an EMBL/GenBank/DDBJ whole genome shotgun (WGS) entry which is preliminary data.</text>
</comment>
<keyword evidence="3" id="KW-1185">Reference proteome</keyword>
<feature type="compositionally biased region" description="Low complexity" evidence="1">
    <location>
        <begin position="177"/>
        <end position="192"/>
    </location>
</feature>
<accession>A0A6A5BPZ9</accession>
<dbReference type="RefSeq" id="XP_044563900.1">
    <property type="nucleotide sequence ID" value="XM_044704625.1"/>
</dbReference>
<reference evidence="2 3" key="1">
    <citation type="journal article" date="2019" name="Sci. Rep.">
        <title>Nanopore sequencing improves the draft genome of the human pathogenic amoeba Naegleria fowleri.</title>
        <authorList>
            <person name="Liechti N."/>
            <person name="Schurch N."/>
            <person name="Bruggmann R."/>
            <person name="Wittwer M."/>
        </authorList>
    </citation>
    <scope>NUCLEOTIDE SEQUENCE [LARGE SCALE GENOMIC DNA]</scope>
    <source>
        <strain evidence="2 3">ATCC 30894</strain>
    </source>
</reference>
<dbReference type="GeneID" id="68108748"/>